<organism evidence="2 3">
    <name type="scientific">Nepenthes gracilis</name>
    <name type="common">Slender pitcher plant</name>
    <dbReference type="NCBI Taxonomy" id="150966"/>
    <lineage>
        <taxon>Eukaryota</taxon>
        <taxon>Viridiplantae</taxon>
        <taxon>Streptophyta</taxon>
        <taxon>Embryophyta</taxon>
        <taxon>Tracheophyta</taxon>
        <taxon>Spermatophyta</taxon>
        <taxon>Magnoliopsida</taxon>
        <taxon>eudicotyledons</taxon>
        <taxon>Gunneridae</taxon>
        <taxon>Pentapetalae</taxon>
        <taxon>Caryophyllales</taxon>
        <taxon>Nepenthaceae</taxon>
        <taxon>Nepenthes</taxon>
    </lineage>
</organism>
<feature type="compositionally biased region" description="Polar residues" evidence="1">
    <location>
        <begin position="92"/>
        <end position="113"/>
    </location>
</feature>
<protein>
    <submittedName>
        <fullName evidence="2">Uncharacterized protein</fullName>
    </submittedName>
</protein>
<dbReference type="EMBL" id="BSYO01000039">
    <property type="protein sequence ID" value="GMH30857.1"/>
    <property type="molecule type" value="Genomic_DNA"/>
</dbReference>
<accession>A0AAD3TLC0</accession>
<gene>
    <name evidence="2" type="ORF">Nepgr_032700</name>
</gene>
<dbReference type="Proteomes" id="UP001279734">
    <property type="component" value="Unassembled WGS sequence"/>
</dbReference>
<evidence type="ECO:0000313" key="2">
    <source>
        <dbReference type="EMBL" id="GMH30857.1"/>
    </source>
</evidence>
<evidence type="ECO:0000313" key="3">
    <source>
        <dbReference type="Proteomes" id="UP001279734"/>
    </source>
</evidence>
<name>A0AAD3TLC0_NEPGR</name>
<sequence>MLEIESAFRSTATHIRCNSGYCSSTVLSAEAATVFSISSYIIGIVQQLQQYEPMAAITTSVCLMSSECSTQQYKKNQQGDAVAIIRCGKSTFPGSTNRQTSGMQHPSGKLQSV</sequence>
<proteinExistence type="predicted"/>
<reference evidence="2" key="1">
    <citation type="submission" date="2023-05" db="EMBL/GenBank/DDBJ databases">
        <title>Nepenthes gracilis genome sequencing.</title>
        <authorList>
            <person name="Fukushima K."/>
        </authorList>
    </citation>
    <scope>NUCLEOTIDE SEQUENCE</scope>
    <source>
        <strain evidence="2">SING2019-196</strain>
    </source>
</reference>
<keyword evidence="3" id="KW-1185">Reference proteome</keyword>
<feature type="region of interest" description="Disordered" evidence="1">
    <location>
        <begin position="91"/>
        <end position="113"/>
    </location>
</feature>
<comment type="caution">
    <text evidence="2">The sequence shown here is derived from an EMBL/GenBank/DDBJ whole genome shotgun (WGS) entry which is preliminary data.</text>
</comment>
<dbReference type="AlphaFoldDB" id="A0AAD3TLC0"/>
<evidence type="ECO:0000256" key="1">
    <source>
        <dbReference type="SAM" id="MobiDB-lite"/>
    </source>
</evidence>